<feature type="region of interest" description="Disordered" evidence="1">
    <location>
        <begin position="208"/>
        <end position="264"/>
    </location>
</feature>
<dbReference type="Pfam" id="PF10384">
    <property type="entry name" value="Scm3"/>
    <property type="match status" value="1"/>
</dbReference>
<dbReference type="GO" id="GO:0046982">
    <property type="term" value="F:protein heterodimerization activity"/>
    <property type="evidence" value="ECO:0007669"/>
    <property type="project" value="InterPro"/>
</dbReference>
<dbReference type="GO" id="GO:0005634">
    <property type="term" value="C:nucleus"/>
    <property type="evidence" value="ECO:0007669"/>
    <property type="project" value="InterPro"/>
</dbReference>
<dbReference type="AlphaFoldDB" id="A0A1U7LGR1"/>
<gene>
    <name evidence="2" type="ORF">NEOLI_000448</name>
</gene>
<evidence type="ECO:0000313" key="3">
    <source>
        <dbReference type="Proteomes" id="UP000186594"/>
    </source>
</evidence>
<dbReference type="InterPro" id="IPR009072">
    <property type="entry name" value="Histone-fold"/>
</dbReference>
<reference evidence="2 3" key="1">
    <citation type="submission" date="2016-04" db="EMBL/GenBank/DDBJ databases">
        <title>Evolutionary innovation and constraint leading to complex multicellularity in the Ascomycota.</title>
        <authorList>
            <person name="Cisse O."/>
            <person name="Nguyen A."/>
            <person name="Hewitt D.A."/>
            <person name="Jedd G."/>
            <person name="Stajich J.E."/>
        </authorList>
    </citation>
    <scope>NUCLEOTIDE SEQUENCE [LARGE SCALE GENOMIC DNA]</scope>
    <source>
        <strain evidence="2 3">DAH-3</strain>
    </source>
</reference>
<evidence type="ECO:0000256" key="1">
    <source>
        <dbReference type="SAM" id="MobiDB-lite"/>
    </source>
</evidence>
<dbReference type="Proteomes" id="UP000186594">
    <property type="component" value="Unassembled WGS sequence"/>
</dbReference>
<sequence length="345" mass="38652">MTDSGVLLDELRRQSRVRLETAWHDIFEKYGRDLEDISDVIDLDTGEIIEDHGHLRMMKRQDMGSEADIWALEENPDGTDEELQLRDPNPWVEPADGNESDCSFDEILATASIKRSISDPIRLPSKADVVKLFGERGPSLFKLFEAQSIKSSPLPSYNDQCVTYGFSDPSSPLVVPVYRNPRGNIPLSPPTSSHRDLAGLQSRSLPVSALTVPTAPESKPKEDAIWLPKPPNCPCTPSTITRRSPKRKSSNSSPRKSDIPRPVSIQLTPTKRPILRLRGISSIKKRPKSIEKRRHSGLLTFIESEKVPVSSLFTEEDRPFKKSKSKALAEPRASSVFIIPWKVNL</sequence>
<dbReference type="PANTHER" id="PTHR15992:SF5">
    <property type="entry name" value="HOLLIDAY JUNCTION RECOGNITION PROTEIN"/>
    <property type="match status" value="1"/>
</dbReference>
<dbReference type="OrthoDB" id="2420608at2759"/>
<name>A0A1U7LGR1_NEOID</name>
<dbReference type="STRING" id="1198029.A0A1U7LGR1"/>
<keyword evidence="3" id="KW-1185">Reference proteome</keyword>
<dbReference type="PANTHER" id="PTHR15992">
    <property type="entry name" value="HOLLIDAY JUNCTION RECOGNITION PROTEIN"/>
    <property type="match status" value="1"/>
</dbReference>
<accession>A0A1U7LGR1</accession>
<dbReference type="GO" id="GO:0042393">
    <property type="term" value="F:histone binding"/>
    <property type="evidence" value="ECO:0007669"/>
    <property type="project" value="InterPro"/>
</dbReference>
<comment type="caution">
    <text evidence="2">The sequence shown here is derived from an EMBL/GenBank/DDBJ whole genome shotgun (WGS) entry which is preliminary data.</text>
</comment>
<dbReference type="EMBL" id="LXFE01004217">
    <property type="protein sequence ID" value="OLL21845.1"/>
    <property type="molecule type" value="Genomic_DNA"/>
</dbReference>
<proteinExistence type="predicted"/>
<evidence type="ECO:0000313" key="2">
    <source>
        <dbReference type="EMBL" id="OLL21845.1"/>
    </source>
</evidence>
<dbReference type="Gene3D" id="1.10.20.10">
    <property type="entry name" value="Histone, subunit A"/>
    <property type="match status" value="1"/>
</dbReference>
<organism evidence="2 3">
    <name type="scientific">Neolecta irregularis (strain DAH-3)</name>
    <dbReference type="NCBI Taxonomy" id="1198029"/>
    <lineage>
        <taxon>Eukaryota</taxon>
        <taxon>Fungi</taxon>
        <taxon>Dikarya</taxon>
        <taxon>Ascomycota</taxon>
        <taxon>Taphrinomycotina</taxon>
        <taxon>Neolectales</taxon>
        <taxon>Neolectaceae</taxon>
        <taxon>Neolecta</taxon>
    </lineage>
</organism>
<dbReference type="InterPro" id="IPR018465">
    <property type="entry name" value="Scm3/HJURP"/>
</dbReference>
<protein>
    <submittedName>
        <fullName evidence="2">Uncharacterized protein</fullName>
    </submittedName>
</protein>